<accession>A0ABW4EXE0</accession>
<feature type="compositionally biased region" description="Gly residues" evidence="2">
    <location>
        <begin position="670"/>
        <end position="681"/>
    </location>
</feature>
<dbReference type="PROSITE" id="PS50006">
    <property type="entry name" value="FHA_DOMAIN"/>
    <property type="match status" value="1"/>
</dbReference>
<feature type="compositionally biased region" description="Low complexity" evidence="2">
    <location>
        <begin position="404"/>
        <end position="413"/>
    </location>
</feature>
<feature type="compositionally biased region" description="Low complexity" evidence="2">
    <location>
        <begin position="354"/>
        <end position="369"/>
    </location>
</feature>
<dbReference type="SUPFAM" id="SSF49879">
    <property type="entry name" value="SMAD/FHA domain"/>
    <property type="match status" value="1"/>
</dbReference>
<dbReference type="Proteomes" id="UP001597114">
    <property type="component" value="Unassembled WGS sequence"/>
</dbReference>
<gene>
    <name evidence="4" type="ORF">ACFSJD_18695</name>
</gene>
<feature type="compositionally biased region" description="Low complexity" evidence="2">
    <location>
        <begin position="463"/>
        <end position="489"/>
    </location>
</feature>
<feature type="region of interest" description="Disordered" evidence="2">
    <location>
        <begin position="250"/>
        <end position="804"/>
    </location>
</feature>
<feature type="compositionally biased region" description="Gly residues" evidence="2">
    <location>
        <begin position="630"/>
        <end position="639"/>
    </location>
</feature>
<feature type="compositionally biased region" description="Basic and acidic residues" evidence="2">
    <location>
        <begin position="700"/>
        <end position="716"/>
    </location>
</feature>
<proteinExistence type="predicted"/>
<dbReference type="CDD" id="cd00060">
    <property type="entry name" value="FHA"/>
    <property type="match status" value="1"/>
</dbReference>
<dbReference type="SMART" id="SM00240">
    <property type="entry name" value="FHA"/>
    <property type="match status" value="1"/>
</dbReference>
<dbReference type="Pfam" id="PF00498">
    <property type="entry name" value="FHA"/>
    <property type="match status" value="1"/>
</dbReference>
<feature type="domain" description="FHA" evidence="3">
    <location>
        <begin position="1027"/>
        <end position="1085"/>
    </location>
</feature>
<comment type="caution">
    <text evidence="4">The sequence shown here is derived from an EMBL/GenBank/DDBJ whole genome shotgun (WGS) entry which is preliminary data.</text>
</comment>
<evidence type="ECO:0000313" key="4">
    <source>
        <dbReference type="EMBL" id="MFD1519528.1"/>
    </source>
</evidence>
<evidence type="ECO:0000256" key="2">
    <source>
        <dbReference type="SAM" id="MobiDB-lite"/>
    </source>
</evidence>
<feature type="region of interest" description="Disordered" evidence="2">
    <location>
        <begin position="817"/>
        <end position="914"/>
    </location>
</feature>
<sequence>MEFDALRAAVVPGGGVVGRWPGLICVAECEDRAVLRRLLDVCASTAGPDPGRTVARRLAMWLGGPDAPGSGLRFGTVAISGDQWAVFLFGSVGLVVPGSGIELSGADAATWTDRLLSRQDTPGVLVLEGSPVPADLVDGVHDLRSGVVPGAGAVLVQVRRNSGGDTAGEIAPRRTPEPTWPDLVDVPGELERSPWSMTDTGPLATSRPTFRQPVDGLAEDSPIWRGVLGGRDATVGDVLSGDLSGGDVLGGDLGDSRSGGNGSATGRTSSGLSGAGWPTTTRRTGPDRSSGPSGTRRGRTGRSGASRGGLGANGSVLRAVGSRDFEGPERGGTDDGASRDDSDGGRADDGGPPGAAAAESEAGLLGSAGRESERDTSGGEVRDPATTTSLNGSAPPAEERRAAAAEAGAGRSALRPVGEADPRREERERGQSGHTARSAAAEAQARASARSGSGGFGKGRGAPGDTAPDGSAPGGADADAGEPGAATPGIDERGARTGSDSTSTAAGRRDTRPSDDSGPVVPDGADAGRAGGGESRSAGSGRVSSTGSGSNRAAVNGAGANRTGSTGAASIDAGVNWAGSTGAGANGSGSNRAANGAGATGAAANGAAANGAVANGAGTNGAGTNRIGSTGAGAGGAGSTGAVVNGSESNAAKQSPPPGRTDTGRATRGGETGRAGSGGSATGAASARTGSGPAAQRGGQGDRAERGAPGTDRGDAGRGSSGRNGSSGTGKAEARRGTSGGGPRSADIRSADMHGADVRNADPGRSGDGRGDQGRADKALTDGGSGAQPDVRDPAGAEAGSGGGVAVVSRLVPRETAGGAATPAIDETSVGSVHPLADLPRRRPAAGGAESSQPESDQWFASNTDIAEAAAPSRQGRPRHGRPEADESAAAQKGGGGAPAQAGQAVAPGSTTQTQLRAERVLGVVQAEPARSQEAEPATVGVASAEALATSAPGGDVAEAGSAATDTPQVRGHLCPRGHLNDPRAQFCLSCGARVEEGGGELVSGPRPPLGMLIFDDGVTHTVDADHLVGRMPEADPRVRAGSLRSLLIEDPSGAVSRVHAEIRLNGWDVLLVDSGSRNGTFVAGPGESAWTPLPARQSRWLVPGTRVRLGGRTFLFEAPPGVR</sequence>
<name>A0ABW4EXE0_9PSEU</name>
<evidence type="ECO:0000259" key="3">
    <source>
        <dbReference type="PROSITE" id="PS50006"/>
    </source>
</evidence>
<dbReference type="Gene3D" id="2.60.200.20">
    <property type="match status" value="1"/>
</dbReference>
<feature type="compositionally biased region" description="Low complexity" evidence="2">
    <location>
        <begin position="535"/>
        <end position="562"/>
    </location>
</feature>
<feature type="compositionally biased region" description="Low complexity" evidence="2">
    <location>
        <begin position="682"/>
        <end position="695"/>
    </location>
</feature>
<feature type="compositionally biased region" description="Low complexity" evidence="2">
    <location>
        <begin position="588"/>
        <end position="629"/>
    </location>
</feature>
<feature type="compositionally biased region" description="Gly residues" evidence="2">
    <location>
        <begin position="250"/>
        <end position="263"/>
    </location>
</feature>
<keyword evidence="1" id="KW-0597">Phosphoprotein</keyword>
<evidence type="ECO:0000256" key="1">
    <source>
        <dbReference type="ARBA" id="ARBA00022553"/>
    </source>
</evidence>
<feature type="region of interest" description="Disordered" evidence="2">
    <location>
        <begin position="163"/>
        <end position="182"/>
    </location>
</feature>
<feature type="compositionally biased region" description="Polar residues" evidence="2">
    <location>
        <begin position="850"/>
        <end position="865"/>
    </location>
</feature>
<dbReference type="InterPro" id="IPR000253">
    <property type="entry name" value="FHA_dom"/>
</dbReference>
<feature type="compositionally biased region" description="Basic and acidic residues" evidence="2">
    <location>
        <begin position="746"/>
        <end position="780"/>
    </location>
</feature>
<feature type="compositionally biased region" description="Basic and acidic residues" evidence="2">
    <location>
        <begin position="370"/>
        <end position="383"/>
    </location>
</feature>
<feature type="compositionally biased region" description="Gly residues" evidence="2">
    <location>
        <begin position="717"/>
        <end position="728"/>
    </location>
</feature>
<feature type="compositionally biased region" description="Low complexity" evidence="2">
    <location>
        <begin position="436"/>
        <end position="451"/>
    </location>
</feature>
<feature type="compositionally biased region" description="Low complexity" evidence="2">
    <location>
        <begin position="899"/>
        <end position="909"/>
    </location>
</feature>
<feature type="compositionally biased region" description="Basic and acidic residues" evidence="2">
    <location>
        <begin position="321"/>
        <end position="349"/>
    </location>
</feature>
<reference evidence="5" key="1">
    <citation type="journal article" date="2019" name="Int. J. Syst. Evol. Microbiol.">
        <title>The Global Catalogue of Microorganisms (GCM) 10K type strain sequencing project: providing services to taxonomists for standard genome sequencing and annotation.</title>
        <authorList>
            <consortium name="The Broad Institute Genomics Platform"/>
            <consortium name="The Broad Institute Genome Sequencing Center for Infectious Disease"/>
            <person name="Wu L."/>
            <person name="Ma J."/>
        </authorList>
    </citation>
    <scope>NUCLEOTIDE SEQUENCE [LARGE SCALE GENOMIC DNA]</scope>
    <source>
        <strain evidence="5">CCM 7043</strain>
    </source>
</reference>
<feature type="region of interest" description="Disordered" evidence="2">
    <location>
        <begin position="191"/>
        <end position="217"/>
    </location>
</feature>
<dbReference type="InterPro" id="IPR008984">
    <property type="entry name" value="SMAD_FHA_dom_sf"/>
</dbReference>
<evidence type="ECO:0000313" key="5">
    <source>
        <dbReference type="Proteomes" id="UP001597114"/>
    </source>
</evidence>
<feature type="compositionally biased region" description="Basic and acidic residues" evidence="2">
    <location>
        <begin position="418"/>
        <end position="431"/>
    </location>
</feature>
<organism evidence="4 5">
    <name type="scientific">Pseudonocardia yunnanensis</name>
    <dbReference type="NCBI Taxonomy" id="58107"/>
    <lineage>
        <taxon>Bacteria</taxon>
        <taxon>Bacillati</taxon>
        <taxon>Actinomycetota</taxon>
        <taxon>Actinomycetes</taxon>
        <taxon>Pseudonocardiales</taxon>
        <taxon>Pseudonocardiaceae</taxon>
        <taxon>Pseudonocardia</taxon>
    </lineage>
</organism>
<protein>
    <submittedName>
        <fullName evidence="4">FHA domain-containing protein</fullName>
    </submittedName>
</protein>
<feature type="compositionally biased region" description="Gly residues" evidence="2">
    <location>
        <begin position="452"/>
        <end position="462"/>
    </location>
</feature>
<dbReference type="EMBL" id="JBHUCO010000018">
    <property type="protein sequence ID" value="MFD1519528.1"/>
    <property type="molecule type" value="Genomic_DNA"/>
</dbReference>
<dbReference type="RefSeq" id="WP_379659102.1">
    <property type="nucleotide sequence ID" value="NZ_JBHUCO010000018.1"/>
</dbReference>
<keyword evidence="5" id="KW-1185">Reference proteome</keyword>